<keyword evidence="1" id="KW-0343">GTPase activation</keyword>
<dbReference type="GO" id="GO:0031267">
    <property type="term" value="F:small GTPase binding"/>
    <property type="evidence" value="ECO:0007669"/>
    <property type="project" value="TreeGrafter"/>
</dbReference>
<keyword evidence="6" id="KW-1185">Reference proteome</keyword>
<reference evidence="4" key="1">
    <citation type="submission" date="2021-02" db="EMBL/GenBank/DDBJ databases">
        <authorList>
            <person name="Nowell W R."/>
        </authorList>
    </citation>
    <scope>NUCLEOTIDE SEQUENCE</scope>
</reference>
<evidence type="ECO:0000313" key="6">
    <source>
        <dbReference type="Proteomes" id="UP000663828"/>
    </source>
</evidence>
<evidence type="ECO:0000256" key="3">
    <source>
        <dbReference type="ARBA" id="ARBA00022737"/>
    </source>
</evidence>
<dbReference type="InterPro" id="IPR032675">
    <property type="entry name" value="LRR_dom_sf"/>
</dbReference>
<dbReference type="EMBL" id="CAJNOJ010000596">
    <property type="protein sequence ID" value="CAF1493191.1"/>
    <property type="molecule type" value="Genomic_DNA"/>
</dbReference>
<evidence type="ECO:0000313" key="5">
    <source>
        <dbReference type="EMBL" id="CAF1493191.1"/>
    </source>
</evidence>
<evidence type="ECO:0000313" key="4">
    <source>
        <dbReference type="EMBL" id="CAF1493135.1"/>
    </source>
</evidence>
<keyword evidence="3" id="KW-0677">Repeat</keyword>
<dbReference type="Pfam" id="PF13516">
    <property type="entry name" value="LRR_6"/>
    <property type="match status" value="3"/>
</dbReference>
<evidence type="ECO:0000256" key="2">
    <source>
        <dbReference type="ARBA" id="ARBA00022614"/>
    </source>
</evidence>
<dbReference type="AlphaFoldDB" id="A0A815STR8"/>
<evidence type="ECO:0000256" key="1">
    <source>
        <dbReference type="ARBA" id="ARBA00022468"/>
    </source>
</evidence>
<dbReference type="GO" id="GO:0005096">
    <property type="term" value="F:GTPase activator activity"/>
    <property type="evidence" value="ECO:0007669"/>
    <property type="project" value="UniProtKB-KW"/>
</dbReference>
<dbReference type="SUPFAM" id="SSF52047">
    <property type="entry name" value="RNI-like"/>
    <property type="match status" value="1"/>
</dbReference>
<dbReference type="PANTHER" id="PTHR24113:SF12">
    <property type="entry name" value="RAN GTPASE-ACTIVATING PROTEIN 1"/>
    <property type="match status" value="1"/>
</dbReference>
<dbReference type="SMART" id="SM00368">
    <property type="entry name" value="LRR_RI"/>
    <property type="match status" value="3"/>
</dbReference>
<dbReference type="InterPro" id="IPR001611">
    <property type="entry name" value="Leu-rich_rpt"/>
</dbReference>
<name>A0A815STR8_ADIRI</name>
<accession>A0A815STR8</accession>
<dbReference type="InterPro" id="IPR027038">
    <property type="entry name" value="RanGap"/>
</dbReference>
<protein>
    <submittedName>
        <fullName evidence="4">Uncharacterized protein</fullName>
    </submittedName>
</protein>
<dbReference type="EMBL" id="CAJNOR010004319">
    <property type="protein sequence ID" value="CAF1493135.1"/>
    <property type="molecule type" value="Genomic_DNA"/>
</dbReference>
<dbReference type="Proteomes" id="UP000663828">
    <property type="component" value="Unassembled WGS sequence"/>
</dbReference>
<keyword evidence="2" id="KW-0433">Leucine-rich repeat</keyword>
<dbReference type="Proteomes" id="UP000663852">
    <property type="component" value="Unassembled WGS sequence"/>
</dbReference>
<comment type="caution">
    <text evidence="4">The sequence shown here is derived from an EMBL/GenBank/DDBJ whole genome shotgun (WGS) entry which is preliminary data.</text>
</comment>
<gene>
    <name evidence="5" type="ORF">EDS130_LOCUS42151</name>
    <name evidence="4" type="ORF">XAT740_LOCUS39206</name>
</gene>
<dbReference type="GO" id="GO:0005829">
    <property type="term" value="C:cytosol"/>
    <property type="evidence" value="ECO:0007669"/>
    <property type="project" value="TreeGrafter"/>
</dbReference>
<dbReference type="GO" id="GO:0006913">
    <property type="term" value="P:nucleocytoplasmic transport"/>
    <property type="evidence" value="ECO:0007669"/>
    <property type="project" value="TreeGrafter"/>
</dbReference>
<dbReference type="GO" id="GO:0005634">
    <property type="term" value="C:nucleus"/>
    <property type="evidence" value="ECO:0007669"/>
    <property type="project" value="TreeGrafter"/>
</dbReference>
<organism evidence="4 6">
    <name type="scientific">Adineta ricciae</name>
    <name type="common">Rotifer</name>
    <dbReference type="NCBI Taxonomy" id="249248"/>
    <lineage>
        <taxon>Eukaryota</taxon>
        <taxon>Metazoa</taxon>
        <taxon>Spiralia</taxon>
        <taxon>Gnathifera</taxon>
        <taxon>Rotifera</taxon>
        <taxon>Eurotatoria</taxon>
        <taxon>Bdelloidea</taxon>
        <taxon>Adinetida</taxon>
        <taxon>Adinetidae</taxon>
        <taxon>Adineta</taxon>
    </lineage>
</organism>
<dbReference type="PANTHER" id="PTHR24113">
    <property type="entry name" value="RAN GTPASE-ACTIVATING PROTEIN 1"/>
    <property type="match status" value="1"/>
</dbReference>
<proteinExistence type="predicted"/>
<dbReference type="Gene3D" id="3.80.10.10">
    <property type="entry name" value="Ribonuclease Inhibitor"/>
    <property type="match status" value="1"/>
</dbReference>
<dbReference type="GO" id="GO:0048471">
    <property type="term" value="C:perinuclear region of cytoplasm"/>
    <property type="evidence" value="ECO:0007669"/>
    <property type="project" value="TreeGrafter"/>
</dbReference>
<sequence>MSLFACTRSKTKDDKSARNVQLEKRIRESPKENIELNNLNITDDDVTYIINKVIKKNKRCQSLSLTNNEITSNGIQILIDSLVKNSKITHLNLSSNPLGDQAIQFISQLIMSNRTLYHLSLADTNITDIGFRELIQTLSSNSSPLRTLDLRSNKSITDASIPFLIQMVDRNQTLSACRLDNCQLTEQGFNQLKEEKSIKW</sequence>
<dbReference type="OrthoDB" id="120976at2759"/>